<evidence type="ECO:0000313" key="2">
    <source>
        <dbReference type="Proteomes" id="UP000014065"/>
    </source>
</evidence>
<accession>S2ENL8</accession>
<reference evidence="1 2" key="1">
    <citation type="journal article" date="2012" name="J. Bacteriol.">
        <title>Genome Sequence of "Candidatus Nitrosoarchaeum limnia" BG20, a Low-Salinity Ammonia-Oxidizing Archaeon from the San Francisco Bay Estuary.</title>
        <authorList>
            <person name="Mosier A.C."/>
            <person name="Allen E.E."/>
            <person name="Kim M."/>
            <person name="Ferriera S."/>
            <person name="Francis C.A."/>
        </authorList>
    </citation>
    <scope>NUCLEOTIDE SEQUENCE [LARGE SCALE GENOMIC DNA]</scope>
    <source>
        <strain evidence="1 2">BG20</strain>
    </source>
</reference>
<dbReference type="Proteomes" id="UP000014065">
    <property type="component" value="Unassembled WGS sequence"/>
</dbReference>
<keyword evidence="2" id="KW-1185">Reference proteome</keyword>
<evidence type="ECO:0000313" key="1">
    <source>
        <dbReference type="EMBL" id="EPA06047.1"/>
    </source>
</evidence>
<protein>
    <submittedName>
        <fullName evidence="1">Uncharacterized protein</fullName>
    </submittedName>
</protein>
<dbReference type="AlphaFoldDB" id="S2ENL8"/>
<comment type="caution">
    <text evidence="1">The sequence shown here is derived from an EMBL/GenBank/DDBJ whole genome shotgun (WGS) entry which is preliminary data.</text>
</comment>
<name>S2ENL8_9ARCH</name>
<gene>
    <name evidence="1" type="ORF">BG20_I0595</name>
</gene>
<dbReference type="EMBL" id="AHJG01000110">
    <property type="protein sequence ID" value="EPA06047.1"/>
    <property type="molecule type" value="Genomic_DNA"/>
</dbReference>
<organism evidence="1 2">
    <name type="scientific">Candidatus Nitrosarchaeum limnium BG20</name>
    <dbReference type="NCBI Taxonomy" id="859192"/>
    <lineage>
        <taxon>Archaea</taxon>
        <taxon>Nitrososphaerota</taxon>
        <taxon>Nitrososphaeria</taxon>
        <taxon>Nitrosopumilales</taxon>
        <taxon>Nitrosopumilaceae</taxon>
        <taxon>Nitrosarchaeum</taxon>
    </lineage>
</organism>
<proteinExistence type="predicted"/>
<sequence length="223" mass="25895">MESDEIKELIDKKKTGLFGNVFKRPKPDEISILSTDLFFEPIWKIKGEYDIDFYRKNTHQISTDPHVKEIIIGTGVFPVLTDSGTWKKFKDTIKFGDKMNKTDIPVEEHVEIYRESELYLNSQGQPIEPNLKIESKYIENFPDEFMKSNKNNIRSSDLTEAPIIDVYLSNVKNNLGDILRIVSERLVVDIFEQIFLPVYEIRISDSKNNTKILRVDGMSSKIL</sequence>